<sequence length="281" mass="31023">MKRAEPSPARGGLAWPNEPSRHGSKLGLPSRSDFGRMRSRTRTRAPRIPFKSFIFDLGRMLSRNSLLCLKKRASPSASRAMATKQVTTMVIKVDLECEKCHKKIKKVLCKIPREFLILSSSIKTLEIQNQIYDKKANTVTITVVCCSPEKIKKKICCKGGEAVKGIEIKVPKPNPVPVPAAPVPAPKPDPKPNPVPAPPAPKPVAGFPPVPDHPRTCCSECYQGFGGGPCYHGYGRPTPQCYEPYGRPVYDSWGCSCRSRGYYVCRCEYVCENDPSSCTIM</sequence>
<name>A0AAV1QR63_9ROSI</name>
<dbReference type="EMBL" id="CAWUPB010000079">
    <property type="protein sequence ID" value="CAK7323315.1"/>
    <property type="molecule type" value="Genomic_DNA"/>
</dbReference>
<protein>
    <submittedName>
        <fullName evidence="2">Uncharacterized protein</fullName>
    </submittedName>
</protein>
<dbReference type="PANTHER" id="PTHR47005:SF5">
    <property type="entry name" value="HEAVY METAL TRANSPORT_DETOXIFICATION SUPERFAMILY PROTEIN"/>
    <property type="match status" value="1"/>
</dbReference>
<feature type="region of interest" description="Disordered" evidence="1">
    <location>
        <begin position="1"/>
        <end position="42"/>
    </location>
</feature>
<organism evidence="2 3">
    <name type="scientific">Dovyalis caffra</name>
    <dbReference type="NCBI Taxonomy" id="77055"/>
    <lineage>
        <taxon>Eukaryota</taxon>
        <taxon>Viridiplantae</taxon>
        <taxon>Streptophyta</taxon>
        <taxon>Embryophyta</taxon>
        <taxon>Tracheophyta</taxon>
        <taxon>Spermatophyta</taxon>
        <taxon>Magnoliopsida</taxon>
        <taxon>eudicotyledons</taxon>
        <taxon>Gunneridae</taxon>
        <taxon>Pentapetalae</taxon>
        <taxon>rosids</taxon>
        <taxon>fabids</taxon>
        <taxon>Malpighiales</taxon>
        <taxon>Salicaceae</taxon>
        <taxon>Flacourtieae</taxon>
        <taxon>Dovyalis</taxon>
    </lineage>
</organism>
<feature type="region of interest" description="Disordered" evidence="1">
    <location>
        <begin position="179"/>
        <end position="204"/>
    </location>
</feature>
<comment type="caution">
    <text evidence="2">The sequence shown here is derived from an EMBL/GenBank/DDBJ whole genome shotgun (WGS) entry which is preliminary data.</text>
</comment>
<evidence type="ECO:0000256" key="1">
    <source>
        <dbReference type="SAM" id="MobiDB-lite"/>
    </source>
</evidence>
<reference evidence="2 3" key="1">
    <citation type="submission" date="2024-01" db="EMBL/GenBank/DDBJ databases">
        <authorList>
            <person name="Waweru B."/>
        </authorList>
    </citation>
    <scope>NUCLEOTIDE SEQUENCE [LARGE SCALE GENOMIC DNA]</scope>
</reference>
<dbReference type="AlphaFoldDB" id="A0AAV1QR63"/>
<evidence type="ECO:0000313" key="3">
    <source>
        <dbReference type="Proteomes" id="UP001314170"/>
    </source>
</evidence>
<keyword evidence="3" id="KW-1185">Reference proteome</keyword>
<dbReference type="Proteomes" id="UP001314170">
    <property type="component" value="Unassembled WGS sequence"/>
</dbReference>
<gene>
    <name evidence="2" type="ORF">DCAF_LOCUS938</name>
</gene>
<evidence type="ECO:0000313" key="2">
    <source>
        <dbReference type="EMBL" id="CAK7323315.1"/>
    </source>
</evidence>
<proteinExistence type="predicted"/>
<dbReference type="PANTHER" id="PTHR47005">
    <property type="entry name" value="HEAVY METAL TRANSPORT/DETOXIFICATION SUPERFAMILY PROTEIN"/>
    <property type="match status" value="1"/>
</dbReference>
<accession>A0AAV1QR63</accession>